<dbReference type="EMBL" id="MN739379">
    <property type="protein sequence ID" value="QHT01684.1"/>
    <property type="molecule type" value="Genomic_DNA"/>
</dbReference>
<feature type="transmembrane region" description="Helical" evidence="1">
    <location>
        <begin position="53"/>
        <end position="76"/>
    </location>
</feature>
<sequence length="81" mass="9372">MLRLFIVNNIMLVSLVIFLVLFAILLATKPTLMFDKNGKPREFGIGYKNKTILPLWLVVIILAILVYFCILCYVNYNKYVA</sequence>
<feature type="transmembrane region" description="Helical" evidence="1">
    <location>
        <begin position="6"/>
        <end position="32"/>
    </location>
</feature>
<accession>A0A6C0CDP2</accession>
<keyword evidence="1" id="KW-0472">Membrane</keyword>
<reference evidence="2" key="1">
    <citation type="journal article" date="2020" name="Nature">
        <title>Giant virus diversity and host interactions through global metagenomics.</title>
        <authorList>
            <person name="Schulz F."/>
            <person name="Roux S."/>
            <person name="Paez-Espino D."/>
            <person name="Jungbluth S."/>
            <person name="Walsh D.A."/>
            <person name="Denef V.J."/>
            <person name="McMahon K.D."/>
            <person name="Konstantinidis K.T."/>
            <person name="Eloe-Fadrosh E.A."/>
            <person name="Kyrpides N.C."/>
            <person name="Woyke T."/>
        </authorList>
    </citation>
    <scope>NUCLEOTIDE SEQUENCE</scope>
    <source>
        <strain evidence="2">GVMAG-M-3300020523-10</strain>
    </source>
</reference>
<keyword evidence="1" id="KW-1133">Transmembrane helix</keyword>
<protein>
    <submittedName>
        <fullName evidence="2">Uncharacterized protein</fullName>
    </submittedName>
</protein>
<proteinExistence type="predicted"/>
<keyword evidence="1" id="KW-0812">Transmembrane</keyword>
<dbReference type="AlphaFoldDB" id="A0A6C0CDP2"/>
<organism evidence="2">
    <name type="scientific">viral metagenome</name>
    <dbReference type="NCBI Taxonomy" id="1070528"/>
    <lineage>
        <taxon>unclassified sequences</taxon>
        <taxon>metagenomes</taxon>
        <taxon>organismal metagenomes</taxon>
    </lineage>
</organism>
<evidence type="ECO:0000256" key="1">
    <source>
        <dbReference type="SAM" id="Phobius"/>
    </source>
</evidence>
<name>A0A6C0CDP2_9ZZZZ</name>
<evidence type="ECO:0000313" key="2">
    <source>
        <dbReference type="EMBL" id="QHT01684.1"/>
    </source>
</evidence>